<feature type="domain" description="MoaB/Mog" evidence="11">
    <location>
        <begin position="12"/>
        <end position="158"/>
    </location>
</feature>
<evidence type="ECO:0000256" key="1">
    <source>
        <dbReference type="ARBA" id="ARBA00005046"/>
    </source>
</evidence>
<dbReference type="UniPathway" id="UPA00344"/>
<dbReference type="GO" id="GO:0005524">
    <property type="term" value="F:ATP binding"/>
    <property type="evidence" value="ECO:0007669"/>
    <property type="project" value="UniProtKB-KW"/>
</dbReference>
<comment type="similarity">
    <text evidence="2">Belongs to the MoaB/Mog family.</text>
</comment>
<proteinExistence type="inferred from homology"/>
<dbReference type="Pfam" id="PF00994">
    <property type="entry name" value="MoCF_biosynth"/>
    <property type="match status" value="1"/>
</dbReference>
<dbReference type="NCBIfam" id="TIGR00177">
    <property type="entry name" value="molyb_syn"/>
    <property type="match status" value="1"/>
</dbReference>
<dbReference type="Proteomes" id="UP000198755">
    <property type="component" value="Unassembled WGS sequence"/>
</dbReference>
<keyword evidence="5 12" id="KW-0808">Transferase</keyword>
<keyword evidence="7" id="KW-0067">ATP-binding</keyword>
<dbReference type="EMBL" id="FOSN01000003">
    <property type="protein sequence ID" value="SFK19677.1"/>
    <property type="molecule type" value="Genomic_DNA"/>
</dbReference>
<evidence type="ECO:0000256" key="9">
    <source>
        <dbReference type="ARBA" id="ARBA00051131"/>
    </source>
</evidence>
<reference evidence="12 13" key="1">
    <citation type="submission" date="2016-10" db="EMBL/GenBank/DDBJ databases">
        <authorList>
            <person name="de Groot N.N."/>
        </authorList>
    </citation>
    <scope>NUCLEOTIDE SEQUENCE [LARGE SCALE GENOMIC DNA]</scope>
    <source>
        <strain evidence="12 13">NE2</strain>
    </source>
</reference>
<evidence type="ECO:0000256" key="3">
    <source>
        <dbReference type="ARBA" id="ARBA00012509"/>
    </source>
</evidence>
<dbReference type="Gene3D" id="3.40.980.10">
    <property type="entry name" value="MoaB/Mog-like domain"/>
    <property type="match status" value="1"/>
</dbReference>
<dbReference type="InterPro" id="IPR001453">
    <property type="entry name" value="MoaB/Mog_dom"/>
</dbReference>
<keyword evidence="8" id="KW-0501">Molybdenum cofactor biosynthesis</keyword>
<gene>
    <name evidence="12" type="ORF">SAMN05444581_103189</name>
</gene>
<accession>A0A1I3XJA0</accession>
<dbReference type="AlphaFoldDB" id="A0A1I3XJA0"/>
<dbReference type="GO" id="GO:0061598">
    <property type="term" value="F:molybdopterin adenylyltransferase activity"/>
    <property type="evidence" value="ECO:0007669"/>
    <property type="project" value="UniProtKB-EC"/>
</dbReference>
<evidence type="ECO:0000256" key="2">
    <source>
        <dbReference type="ARBA" id="ARBA00006112"/>
    </source>
</evidence>
<comment type="catalytic activity">
    <reaction evidence="9">
        <text>molybdopterin + ATP + H(+) = adenylyl-molybdopterin + diphosphate</text>
        <dbReference type="Rhea" id="RHEA:31331"/>
        <dbReference type="ChEBI" id="CHEBI:15378"/>
        <dbReference type="ChEBI" id="CHEBI:30616"/>
        <dbReference type="ChEBI" id="CHEBI:33019"/>
        <dbReference type="ChEBI" id="CHEBI:58698"/>
        <dbReference type="ChEBI" id="CHEBI:62727"/>
        <dbReference type="EC" id="2.7.7.75"/>
    </reaction>
</comment>
<keyword evidence="6" id="KW-0547">Nucleotide-binding</keyword>
<dbReference type="OrthoDB" id="9784492at2"/>
<evidence type="ECO:0000259" key="11">
    <source>
        <dbReference type="SMART" id="SM00852"/>
    </source>
</evidence>
<dbReference type="EC" id="2.7.7.75" evidence="3"/>
<dbReference type="NCBIfam" id="NF006932">
    <property type="entry name" value="PRK09417.1"/>
    <property type="match status" value="1"/>
</dbReference>
<evidence type="ECO:0000256" key="6">
    <source>
        <dbReference type="ARBA" id="ARBA00022741"/>
    </source>
</evidence>
<evidence type="ECO:0000256" key="5">
    <source>
        <dbReference type="ARBA" id="ARBA00022679"/>
    </source>
</evidence>
<dbReference type="STRING" id="1612308.SAMN05444581_103189"/>
<protein>
    <recommendedName>
        <fullName evidence="4">Molybdopterin adenylyltransferase</fullName>
        <ecNumber evidence="3">2.7.7.75</ecNumber>
    </recommendedName>
</protein>
<dbReference type="InterPro" id="IPR051920">
    <property type="entry name" value="MPT_Adenylyltrnsfr/MoaC-Rel"/>
</dbReference>
<dbReference type="InterPro" id="IPR036425">
    <property type="entry name" value="MoaB/Mog-like_dom_sf"/>
</dbReference>
<organism evidence="12 13">
    <name type="scientific">Methylocapsa palsarum</name>
    <dbReference type="NCBI Taxonomy" id="1612308"/>
    <lineage>
        <taxon>Bacteria</taxon>
        <taxon>Pseudomonadati</taxon>
        <taxon>Pseudomonadota</taxon>
        <taxon>Alphaproteobacteria</taxon>
        <taxon>Hyphomicrobiales</taxon>
        <taxon>Beijerinckiaceae</taxon>
        <taxon>Methylocapsa</taxon>
    </lineage>
</organism>
<dbReference type="PROSITE" id="PS01078">
    <property type="entry name" value="MOCF_BIOSYNTHESIS_1"/>
    <property type="match status" value="1"/>
</dbReference>
<dbReference type="InterPro" id="IPR008284">
    <property type="entry name" value="MoCF_biosynth_CS"/>
</dbReference>
<sequence length="181" mass="19338">MTEEAKRAATIGVVTISDRASIGLYEDQSGPAIIAYLSRVLTSPFHIVRRIIPDGFDSVRDALIGLADDEHCDLILTTGGTGPAPRDLTPEATLAAAPRVLPGFGELMRQESLKQVPTAILSRQIAAHRGACLIINLPGKPASIETCLNAVFPATPYCLDLIGAARLETDPLILKSFRPKQ</sequence>
<evidence type="ECO:0000256" key="10">
    <source>
        <dbReference type="ARBA" id="ARBA00058212"/>
    </source>
</evidence>
<dbReference type="FunFam" id="3.40.980.10:FF:000005">
    <property type="entry name" value="Molybdopterin biosynthesis mog protein"/>
    <property type="match status" value="1"/>
</dbReference>
<evidence type="ECO:0000256" key="4">
    <source>
        <dbReference type="ARBA" id="ARBA00013491"/>
    </source>
</evidence>
<keyword evidence="12" id="KW-0548">Nucleotidyltransferase</keyword>
<evidence type="ECO:0000313" key="12">
    <source>
        <dbReference type="EMBL" id="SFK19677.1"/>
    </source>
</evidence>
<dbReference type="RefSeq" id="WP_091679491.1">
    <property type="nucleotide sequence ID" value="NZ_FOSN01000003.1"/>
</dbReference>
<keyword evidence="13" id="KW-1185">Reference proteome</keyword>
<dbReference type="GO" id="GO:0006777">
    <property type="term" value="P:Mo-molybdopterin cofactor biosynthetic process"/>
    <property type="evidence" value="ECO:0007669"/>
    <property type="project" value="UniProtKB-KW"/>
</dbReference>
<comment type="function">
    <text evidence="10">Catalyzes the adenylation of molybdopterin as part of the biosynthesis of the molybdenum-cofactor.</text>
</comment>
<evidence type="ECO:0000256" key="8">
    <source>
        <dbReference type="ARBA" id="ARBA00023150"/>
    </source>
</evidence>
<comment type="pathway">
    <text evidence="1">Cofactor biosynthesis; molybdopterin biosynthesis.</text>
</comment>
<dbReference type="SMART" id="SM00852">
    <property type="entry name" value="MoCF_biosynth"/>
    <property type="match status" value="1"/>
</dbReference>
<dbReference type="PANTHER" id="PTHR43764:SF1">
    <property type="entry name" value="MOLYBDOPTERIN MOLYBDOTRANSFERASE"/>
    <property type="match status" value="1"/>
</dbReference>
<evidence type="ECO:0000313" key="13">
    <source>
        <dbReference type="Proteomes" id="UP000198755"/>
    </source>
</evidence>
<dbReference type="CDD" id="cd00886">
    <property type="entry name" value="MogA_MoaB"/>
    <property type="match status" value="1"/>
</dbReference>
<evidence type="ECO:0000256" key="7">
    <source>
        <dbReference type="ARBA" id="ARBA00022840"/>
    </source>
</evidence>
<dbReference type="SUPFAM" id="SSF53218">
    <property type="entry name" value="Molybdenum cofactor biosynthesis proteins"/>
    <property type="match status" value="1"/>
</dbReference>
<dbReference type="PANTHER" id="PTHR43764">
    <property type="entry name" value="MOLYBDENUM COFACTOR BIOSYNTHESIS"/>
    <property type="match status" value="1"/>
</dbReference>
<name>A0A1I3XJA0_9HYPH</name>